<dbReference type="InterPro" id="IPR007160">
    <property type="entry name" value="DUF362"/>
</dbReference>
<organism evidence="2">
    <name type="scientific">marine sediment metagenome</name>
    <dbReference type="NCBI Taxonomy" id="412755"/>
    <lineage>
        <taxon>unclassified sequences</taxon>
        <taxon>metagenomes</taxon>
        <taxon>ecological metagenomes</taxon>
    </lineage>
</organism>
<proteinExistence type="predicted"/>
<feature type="domain" description="DUF362" evidence="1">
    <location>
        <begin position="3"/>
        <end position="32"/>
    </location>
</feature>
<comment type="caution">
    <text evidence="2">The sequence shown here is derived from an EMBL/GenBank/DDBJ whole genome shotgun (WGS) entry which is preliminary data.</text>
</comment>
<dbReference type="AlphaFoldDB" id="X1DT13"/>
<gene>
    <name evidence="2" type="ORF">S01H4_62701</name>
</gene>
<accession>X1DT13</accession>
<sequence>MNADMLNSDFLIDVPVLKTHAQCVVSLGLKNL</sequence>
<name>X1DT13_9ZZZZ</name>
<evidence type="ECO:0000313" key="2">
    <source>
        <dbReference type="EMBL" id="GAH08099.1"/>
    </source>
</evidence>
<dbReference type="Pfam" id="PF04015">
    <property type="entry name" value="DUF362"/>
    <property type="match status" value="1"/>
</dbReference>
<reference evidence="2" key="1">
    <citation type="journal article" date="2014" name="Front. Microbiol.">
        <title>High frequency of phylogenetically diverse reductive dehalogenase-homologous genes in deep subseafloor sedimentary metagenomes.</title>
        <authorList>
            <person name="Kawai M."/>
            <person name="Futagami T."/>
            <person name="Toyoda A."/>
            <person name="Takaki Y."/>
            <person name="Nishi S."/>
            <person name="Hori S."/>
            <person name="Arai W."/>
            <person name="Tsubouchi T."/>
            <person name="Morono Y."/>
            <person name="Uchiyama I."/>
            <person name="Ito T."/>
            <person name="Fujiyama A."/>
            <person name="Inagaki F."/>
            <person name="Takami H."/>
        </authorList>
    </citation>
    <scope>NUCLEOTIDE SEQUENCE</scope>
    <source>
        <strain evidence="2">Expedition CK06-06</strain>
    </source>
</reference>
<feature type="non-terminal residue" evidence="2">
    <location>
        <position position="32"/>
    </location>
</feature>
<evidence type="ECO:0000259" key="1">
    <source>
        <dbReference type="Pfam" id="PF04015"/>
    </source>
</evidence>
<dbReference type="EMBL" id="BART01037493">
    <property type="protein sequence ID" value="GAH08099.1"/>
    <property type="molecule type" value="Genomic_DNA"/>
</dbReference>
<protein>
    <recommendedName>
        <fullName evidence="1">DUF362 domain-containing protein</fullName>
    </recommendedName>
</protein>